<proteinExistence type="predicted"/>
<dbReference type="GO" id="GO:0003677">
    <property type="term" value="F:DNA binding"/>
    <property type="evidence" value="ECO:0007669"/>
    <property type="project" value="UniProtKB-KW"/>
</dbReference>
<protein>
    <recommendedName>
        <fullName evidence="9">Zn(2)-C6 fungal-type domain-containing protein</fullName>
    </recommendedName>
</protein>
<evidence type="ECO:0000256" key="8">
    <source>
        <dbReference type="SAM" id="MobiDB-lite"/>
    </source>
</evidence>
<dbReference type="GO" id="GO:0008270">
    <property type="term" value="F:zinc ion binding"/>
    <property type="evidence" value="ECO:0007669"/>
    <property type="project" value="InterPro"/>
</dbReference>
<keyword evidence="4" id="KW-0805">Transcription regulation</keyword>
<gene>
    <name evidence="10" type="ORF">GTA08_BOTSDO13985</name>
</gene>
<feature type="compositionally biased region" description="Polar residues" evidence="8">
    <location>
        <begin position="1"/>
        <end position="20"/>
    </location>
</feature>
<feature type="region of interest" description="Disordered" evidence="8">
    <location>
        <begin position="1"/>
        <end position="47"/>
    </location>
</feature>
<feature type="region of interest" description="Disordered" evidence="8">
    <location>
        <begin position="234"/>
        <end position="277"/>
    </location>
</feature>
<dbReference type="EMBL" id="WWBZ02000015">
    <property type="protein sequence ID" value="KAF4310461.1"/>
    <property type="molecule type" value="Genomic_DNA"/>
</dbReference>
<dbReference type="InterPro" id="IPR051615">
    <property type="entry name" value="Transcr_Regulatory_Elem"/>
</dbReference>
<evidence type="ECO:0000313" key="11">
    <source>
        <dbReference type="Proteomes" id="UP000572817"/>
    </source>
</evidence>
<comment type="caution">
    <text evidence="10">The sequence shown here is derived from an EMBL/GenBank/DDBJ whole genome shotgun (WGS) entry which is preliminary data.</text>
</comment>
<comment type="subcellular location">
    <subcellularLocation>
        <location evidence="1">Nucleus</location>
    </subcellularLocation>
</comment>
<evidence type="ECO:0000256" key="5">
    <source>
        <dbReference type="ARBA" id="ARBA00023125"/>
    </source>
</evidence>
<dbReference type="InterPro" id="IPR001138">
    <property type="entry name" value="Zn2Cys6_DnaBD"/>
</dbReference>
<dbReference type="Pfam" id="PF00172">
    <property type="entry name" value="Zn_clus"/>
    <property type="match status" value="1"/>
</dbReference>
<keyword evidence="7" id="KW-0539">Nucleus</keyword>
<dbReference type="Proteomes" id="UP000572817">
    <property type="component" value="Unassembled WGS sequence"/>
</dbReference>
<feature type="compositionally biased region" description="Polar residues" evidence="8">
    <location>
        <begin position="234"/>
        <end position="246"/>
    </location>
</feature>
<dbReference type="PANTHER" id="PTHR31313">
    <property type="entry name" value="TY1 ENHANCER ACTIVATOR"/>
    <property type="match status" value="1"/>
</dbReference>
<evidence type="ECO:0000256" key="2">
    <source>
        <dbReference type="ARBA" id="ARBA00022723"/>
    </source>
</evidence>
<feature type="domain" description="Zn(2)-C6 fungal-type" evidence="9">
    <location>
        <begin position="68"/>
        <end position="99"/>
    </location>
</feature>
<evidence type="ECO:0000256" key="7">
    <source>
        <dbReference type="ARBA" id="ARBA00023242"/>
    </source>
</evidence>
<keyword evidence="3" id="KW-0862">Zinc</keyword>
<reference evidence="10" key="1">
    <citation type="submission" date="2020-04" db="EMBL/GenBank/DDBJ databases">
        <title>Genome Assembly and Annotation of Botryosphaeria dothidea sdau 11-99, a Latent Pathogen of Apple Fruit Ring Rot in China.</title>
        <authorList>
            <person name="Yu C."/>
            <person name="Diao Y."/>
            <person name="Lu Q."/>
            <person name="Zhao J."/>
            <person name="Cui S."/>
            <person name="Peng C."/>
            <person name="He B."/>
            <person name="Liu H."/>
        </authorList>
    </citation>
    <scope>NUCLEOTIDE SEQUENCE [LARGE SCALE GENOMIC DNA]</scope>
    <source>
        <strain evidence="10">Sdau11-99</strain>
    </source>
</reference>
<evidence type="ECO:0000256" key="3">
    <source>
        <dbReference type="ARBA" id="ARBA00022833"/>
    </source>
</evidence>
<evidence type="ECO:0000256" key="6">
    <source>
        <dbReference type="ARBA" id="ARBA00023163"/>
    </source>
</evidence>
<keyword evidence="5" id="KW-0238">DNA-binding</keyword>
<dbReference type="Gene3D" id="4.10.240.10">
    <property type="entry name" value="Zn(2)-C6 fungal-type DNA-binding domain"/>
    <property type="match status" value="1"/>
</dbReference>
<dbReference type="GO" id="GO:0000981">
    <property type="term" value="F:DNA-binding transcription factor activity, RNA polymerase II-specific"/>
    <property type="evidence" value="ECO:0007669"/>
    <property type="project" value="InterPro"/>
</dbReference>
<name>A0A8H4IZL4_9PEZI</name>
<evidence type="ECO:0000256" key="1">
    <source>
        <dbReference type="ARBA" id="ARBA00004123"/>
    </source>
</evidence>
<accession>A0A8H4IZL4</accession>
<keyword evidence="6" id="KW-0804">Transcription</keyword>
<evidence type="ECO:0000313" key="10">
    <source>
        <dbReference type="EMBL" id="KAF4310461.1"/>
    </source>
</evidence>
<evidence type="ECO:0000256" key="4">
    <source>
        <dbReference type="ARBA" id="ARBA00023015"/>
    </source>
</evidence>
<keyword evidence="2" id="KW-0479">Metal-binding</keyword>
<dbReference type="OrthoDB" id="2309723at2759"/>
<sequence length="277" mass="30500">MSVSVQYEHQQLRASTSSSGLRRESTRANVAAGSLAPPQPGHVERAELDLSRRRRPTQTKRGIITNVACQPCQRRKYKCDGQRLVCTPCLVRRRSDCVYDATADKRRTTALKARIQHLSKQAEDLEDIVRGIAAASDPGVAFATVRQLVAEGFAQAADTDGALATNGATANGSTALYMYAPSIDETFVNHVDPGGVSFSPWQFQVQNEPLEFVQSDYENTPIEFSGHYWPSDDQTNFGFQPTAQETQGDEYKATAGSEHASQDSELWQSESVFFDAE</sequence>
<dbReference type="CDD" id="cd00067">
    <property type="entry name" value="GAL4"/>
    <property type="match status" value="1"/>
</dbReference>
<dbReference type="SUPFAM" id="SSF57701">
    <property type="entry name" value="Zn2/Cys6 DNA-binding domain"/>
    <property type="match status" value="1"/>
</dbReference>
<evidence type="ECO:0000259" key="9">
    <source>
        <dbReference type="PROSITE" id="PS50048"/>
    </source>
</evidence>
<keyword evidence="11" id="KW-1185">Reference proteome</keyword>
<organism evidence="10 11">
    <name type="scientific">Botryosphaeria dothidea</name>
    <dbReference type="NCBI Taxonomy" id="55169"/>
    <lineage>
        <taxon>Eukaryota</taxon>
        <taxon>Fungi</taxon>
        <taxon>Dikarya</taxon>
        <taxon>Ascomycota</taxon>
        <taxon>Pezizomycotina</taxon>
        <taxon>Dothideomycetes</taxon>
        <taxon>Dothideomycetes incertae sedis</taxon>
        <taxon>Botryosphaeriales</taxon>
        <taxon>Botryosphaeriaceae</taxon>
        <taxon>Botryosphaeria</taxon>
    </lineage>
</organism>
<dbReference type="PANTHER" id="PTHR31313:SF81">
    <property type="entry name" value="TY1 ENHANCER ACTIVATOR"/>
    <property type="match status" value="1"/>
</dbReference>
<dbReference type="InterPro" id="IPR036864">
    <property type="entry name" value="Zn2-C6_fun-type_DNA-bd_sf"/>
</dbReference>
<dbReference type="PROSITE" id="PS50048">
    <property type="entry name" value="ZN2_CY6_FUNGAL_2"/>
    <property type="match status" value="1"/>
</dbReference>
<dbReference type="GO" id="GO:0005634">
    <property type="term" value="C:nucleus"/>
    <property type="evidence" value="ECO:0007669"/>
    <property type="project" value="UniProtKB-SubCell"/>
</dbReference>
<dbReference type="AlphaFoldDB" id="A0A8H4IZL4"/>